<dbReference type="Pfam" id="PF13639">
    <property type="entry name" value="zf-RING_2"/>
    <property type="match status" value="2"/>
</dbReference>
<dbReference type="GO" id="GO:0007219">
    <property type="term" value="P:Notch signaling pathway"/>
    <property type="evidence" value="ECO:0007669"/>
    <property type="project" value="InterPro"/>
</dbReference>
<dbReference type="PROSITE" id="PS00518">
    <property type="entry name" value="ZF_RING_1"/>
    <property type="match status" value="2"/>
</dbReference>
<evidence type="ECO:0000256" key="6">
    <source>
        <dbReference type="ARBA" id="ARBA00022723"/>
    </source>
</evidence>
<dbReference type="Pfam" id="PF18102">
    <property type="entry name" value="DTC"/>
    <property type="match status" value="1"/>
</dbReference>
<organism evidence="12 13">
    <name type="scientific">Acipenser oxyrinchus oxyrinchus</name>
    <dbReference type="NCBI Taxonomy" id="40147"/>
    <lineage>
        <taxon>Eukaryota</taxon>
        <taxon>Metazoa</taxon>
        <taxon>Chordata</taxon>
        <taxon>Craniata</taxon>
        <taxon>Vertebrata</taxon>
        <taxon>Euteleostomi</taxon>
        <taxon>Actinopterygii</taxon>
        <taxon>Chondrostei</taxon>
        <taxon>Acipenseriformes</taxon>
        <taxon>Acipenseridae</taxon>
        <taxon>Acipenser</taxon>
    </lineage>
</organism>
<dbReference type="InterPro" id="IPR048409">
    <property type="entry name" value="DTX3L_KH-like"/>
</dbReference>
<feature type="region of interest" description="Disordered" evidence="10">
    <location>
        <begin position="1"/>
        <end position="24"/>
    </location>
</feature>
<name>A0AAD8CHK6_ACIOX</name>
<evidence type="ECO:0000256" key="10">
    <source>
        <dbReference type="SAM" id="MobiDB-lite"/>
    </source>
</evidence>
<evidence type="ECO:0000256" key="7">
    <source>
        <dbReference type="ARBA" id="ARBA00022771"/>
    </source>
</evidence>
<reference evidence="12" key="1">
    <citation type="submission" date="2022-02" db="EMBL/GenBank/DDBJ databases">
        <title>Atlantic sturgeon de novo genome assembly.</title>
        <authorList>
            <person name="Stock M."/>
            <person name="Klopp C."/>
            <person name="Guiguen Y."/>
            <person name="Cabau C."/>
            <person name="Parinello H."/>
            <person name="Santidrian Yebra-Pimentel E."/>
            <person name="Kuhl H."/>
            <person name="Dirks R.P."/>
            <person name="Guessner J."/>
            <person name="Wuertz S."/>
            <person name="Du K."/>
            <person name="Schartl M."/>
        </authorList>
    </citation>
    <scope>NUCLEOTIDE SEQUENCE</scope>
    <source>
        <strain evidence="12">STURGEONOMICS-FGT-2020</strain>
        <tissue evidence="12">Whole blood</tissue>
    </source>
</reference>
<sequence>MATSSNDDQTEEMEVDTPTDTSKAQMHIKVESTNWNLKDKKTWATLGIKLQRFCNKLGKGAISILKIHPDEKDPCYATAEVTPSSAVGILLEQKTFKILDSSCEATVHFLYKSLAPADPSDPPTDKKKVQVALNTLNPEAAEAIHVKYKQFCSEDGKVTVQGSFEEVDQLHKDILMFHLDSKKLHQEQQQEMEHKARTNLETGAKRFEGKNGASPKRDMNKNGEDQVPAGHTIPMSQFHYDYLTKAYRREIEDIKQSSGVEMNSEVIVSFSPAQGQEGARVQKAEEDFIRLYQNIATNLGSVNVPLSSEEYGRLEDNFKEMQSNSSRFVLNRTEDGYNLVGPQQDLQRVQKELMSRLSGTTKRARTELIEIHCEEQLMKKDLEMYHVHWKFINQLYRKQLQRIQEKFGVQIHGQPVSGSQEAVKLEIKQDKGNFNLQSHAFHAFLELYQKVATGLMSRSVEDASEAQNAKKFFKEIRPNHPNVWEDEQNGSLKLVGFVNHLAPAVLEMETNMGKKVFKGEELVLKFLTSSVDPPDTTTQGATGGPATEEENCPICFSDFTEKTLLKCKHAFCKGCLDQAMATNPMCPVCKAVFGKVEGNQPPGKMTWHKTRNSLPGFRCGTIEISSGIPSGIQTQVDTPTDTSRAQMHIKVESTNWNLKDKKTWATLEIKLQRFCNKLGKGDISISNIHPDEKDPRNATAEVTPSSAVGILLEQKTFKVPDPSCEATVYFLYKSLAPADPSDPPTDKKKVQVALNTLNPEAAEVIHVKYKQFCSEDGKVTVQGSLEEVDQLHKDILMFHLDSKKLHQEQQQEMEHEARTNLETGAERFEGKNGASPKRDMSKNGEDQVPAGHTIPMSQFHYDYLTKAYRREIEDIKQSSGVEMNSEVIVSFSPAQGQEGARVQKAEEDFIRLYQNIATNLGIVKIPLLSEVHGRLEDNFKEMQSNSFRFVLNKTEDGYNLVGPQQDLQRFQKELMSRLSGTAKRARSELIEIHCEKQLMKKDLEMYHVHWKFINQLYSKQLQRIQEKFGVKIHGQPVSGSQEAVKLEIKQDKGNFNLQSHAFHAFLELYQKVATSLMSRSVEDASEVQNAKKFFKEIHPNHPNVWKDEQNGSLKLVGFVNHLAPAVVEMETNMGKKVFKGAELVLKFLTSSVDPPATTTQGATGGPHTEEENCPICLSDFTEKTLLKCKHAFCKGCLDQAKSVAPVCPVCKTVFGKVEGNQPPGKMTWHKTRNSLPGFRWGTIEISSDIPSGTQTEFDAPPDDTSIDIDQAQMHIKVESTNWNLKDKKTWATLEIKLQRFCNKLGKGDISISNIHPDEKDPRNATAEVTPSSAVGILLEQKTFKVLDPSCEATVHFLYKSLAPV</sequence>
<comment type="caution">
    <text evidence="12">The sequence shown here is derived from an EMBL/GenBank/DDBJ whole genome shotgun (WGS) entry which is preliminary data.</text>
</comment>
<protein>
    <recommendedName>
        <fullName evidence="4">RING-type E3 ubiquitin transferase</fullName>
        <ecNumber evidence="4">2.3.2.27</ecNumber>
    </recommendedName>
</protein>
<feature type="compositionally biased region" description="Basic and acidic residues" evidence="10">
    <location>
        <begin position="821"/>
        <end position="845"/>
    </location>
</feature>
<dbReference type="InterPro" id="IPR001841">
    <property type="entry name" value="Znf_RING"/>
</dbReference>
<feature type="compositionally biased region" description="Acidic residues" evidence="10">
    <location>
        <begin position="8"/>
        <end position="17"/>
    </location>
</feature>
<dbReference type="Gene3D" id="3.30.40.10">
    <property type="entry name" value="Zinc/RING finger domain, C3HC4 (zinc finger)"/>
    <property type="match status" value="2"/>
</dbReference>
<dbReference type="InterPro" id="IPR039399">
    <property type="entry name" value="Deltex_C_sf"/>
</dbReference>
<gene>
    <name evidence="12" type="primary">DTX3L</name>
    <name evidence="12" type="ORF">AOXY_G32920</name>
</gene>
<dbReference type="EC" id="2.3.2.27" evidence="4"/>
<feature type="domain" description="RING-type" evidence="11">
    <location>
        <begin position="1173"/>
        <end position="1211"/>
    </location>
</feature>
<keyword evidence="6" id="KW-0479">Metal-binding</keyword>
<dbReference type="GO" id="GO:0016567">
    <property type="term" value="P:protein ubiquitination"/>
    <property type="evidence" value="ECO:0007669"/>
    <property type="project" value="InterPro"/>
</dbReference>
<dbReference type="InterPro" id="IPR039398">
    <property type="entry name" value="Deltex_fam"/>
</dbReference>
<accession>A0AAD8CHK6</accession>
<dbReference type="Proteomes" id="UP001230051">
    <property type="component" value="Unassembled WGS sequence"/>
</dbReference>
<evidence type="ECO:0000256" key="9">
    <source>
        <dbReference type="PROSITE-ProRule" id="PRU00175"/>
    </source>
</evidence>
<proteinExistence type="inferred from homology"/>
<feature type="domain" description="RING-type" evidence="11">
    <location>
        <begin position="552"/>
        <end position="590"/>
    </location>
</feature>
<comment type="similarity">
    <text evidence="3">Belongs to the Deltex family.</text>
</comment>
<comment type="pathway">
    <text evidence="2">Protein modification; protein ubiquitination.</text>
</comment>
<dbReference type="EMBL" id="JAGXEW010000053">
    <property type="protein sequence ID" value="KAK1151344.1"/>
    <property type="molecule type" value="Genomic_DNA"/>
</dbReference>
<evidence type="ECO:0000256" key="2">
    <source>
        <dbReference type="ARBA" id="ARBA00004906"/>
    </source>
</evidence>
<dbReference type="InterPro" id="IPR017907">
    <property type="entry name" value="Znf_RING_CS"/>
</dbReference>
<evidence type="ECO:0000256" key="3">
    <source>
        <dbReference type="ARBA" id="ARBA00009413"/>
    </source>
</evidence>
<keyword evidence="5" id="KW-0808">Transferase</keyword>
<evidence type="ECO:0000256" key="4">
    <source>
        <dbReference type="ARBA" id="ARBA00012483"/>
    </source>
</evidence>
<comment type="catalytic activity">
    <reaction evidence="1">
        <text>S-ubiquitinyl-[E2 ubiquitin-conjugating enzyme]-L-cysteine + [acceptor protein]-L-lysine = [E2 ubiquitin-conjugating enzyme]-L-cysteine + N(6)-ubiquitinyl-[acceptor protein]-L-lysine.</text>
        <dbReference type="EC" id="2.3.2.27"/>
    </reaction>
</comment>
<keyword evidence="8" id="KW-0862">Zinc</keyword>
<dbReference type="SUPFAM" id="SSF57850">
    <property type="entry name" value="RING/U-box"/>
    <property type="match status" value="2"/>
</dbReference>
<evidence type="ECO:0000256" key="1">
    <source>
        <dbReference type="ARBA" id="ARBA00000900"/>
    </source>
</evidence>
<dbReference type="GO" id="GO:0008270">
    <property type="term" value="F:zinc ion binding"/>
    <property type="evidence" value="ECO:0007669"/>
    <property type="project" value="UniProtKB-KW"/>
</dbReference>
<evidence type="ECO:0000313" key="13">
    <source>
        <dbReference type="Proteomes" id="UP001230051"/>
    </source>
</evidence>
<dbReference type="GO" id="GO:0061630">
    <property type="term" value="F:ubiquitin protein ligase activity"/>
    <property type="evidence" value="ECO:0007669"/>
    <property type="project" value="UniProtKB-EC"/>
</dbReference>
<dbReference type="PROSITE" id="PS50089">
    <property type="entry name" value="ZF_RING_2"/>
    <property type="match status" value="2"/>
</dbReference>
<evidence type="ECO:0000256" key="8">
    <source>
        <dbReference type="ARBA" id="ARBA00022833"/>
    </source>
</evidence>
<dbReference type="InterPro" id="IPR013083">
    <property type="entry name" value="Znf_RING/FYVE/PHD"/>
</dbReference>
<dbReference type="SMART" id="SM00184">
    <property type="entry name" value="RING"/>
    <property type="match status" value="2"/>
</dbReference>
<keyword evidence="13" id="KW-1185">Reference proteome</keyword>
<dbReference type="PANTHER" id="PTHR12622">
    <property type="entry name" value="DELTEX-RELATED"/>
    <property type="match status" value="1"/>
</dbReference>
<feature type="region of interest" description="Disordered" evidence="10">
    <location>
        <begin position="821"/>
        <end position="852"/>
    </location>
</feature>
<evidence type="ECO:0000256" key="5">
    <source>
        <dbReference type="ARBA" id="ARBA00022679"/>
    </source>
</evidence>
<keyword evidence="7 9" id="KW-0863">Zinc-finger</keyword>
<evidence type="ECO:0000259" key="11">
    <source>
        <dbReference type="PROSITE" id="PS50089"/>
    </source>
</evidence>
<evidence type="ECO:0000313" key="12">
    <source>
        <dbReference type="EMBL" id="KAK1151344.1"/>
    </source>
</evidence>
<dbReference type="InterPro" id="IPR039396">
    <property type="entry name" value="Deltex_C"/>
</dbReference>
<dbReference type="Pfam" id="PF21718">
    <property type="entry name" value="KH_DTX3L"/>
    <property type="match status" value="4"/>
</dbReference>
<dbReference type="Gene3D" id="3.30.390.130">
    <property type="match status" value="2"/>
</dbReference>